<dbReference type="OMA" id="PGNAQMA"/>
<dbReference type="SUPFAM" id="SSF53756">
    <property type="entry name" value="UDP-Glycosyltransferase/glycogen phosphorylase"/>
    <property type="match status" value="1"/>
</dbReference>
<dbReference type="GO" id="GO:0008194">
    <property type="term" value="F:UDP-glycosyltransferase activity"/>
    <property type="evidence" value="ECO:0007669"/>
    <property type="project" value="InterPro"/>
</dbReference>
<evidence type="ECO:0000313" key="4">
    <source>
        <dbReference type="Proteomes" id="UP000184499"/>
    </source>
</evidence>
<dbReference type="AlphaFoldDB" id="A0A1L9UNA8"/>
<gene>
    <name evidence="3" type="ORF">ASPBRDRAFT_121320</name>
</gene>
<evidence type="ECO:0000259" key="2">
    <source>
        <dbReference type="Pfam" id="PF06722"/>
    </source>
</evidence>
<keyword evidence="1" id="KW-0808">Transferase</keyword>
<accession>A0A1L9UNA8</accession>
<evidence type="ECO:0000256" key="1">
    <source>
        <dbReference type="ARBA" id="ARBA00022679"/>
    </source>
</evidence>
<reference evidence="4" key="1">
    <citation type="journal article" date="2017" name="Genome Biol.">
        <title>Comparative genomics reveals high biological diversity and specific adaptations in the industrially and medically important fungal genus Aspergillus.</title>
        <authorList>
            <person name="de Vries R.P."/>
            <person name="Riley R."/>
            <person name="Wiebenga A."/>
            <person name="Aguilar-Osorio G."/>
            <person name="Amillis S."/>
            <person name="Uchima C.A."/>
            <person name="Anderluh G."/>
            <person name="Asadollahi M."/>
            <person name="Askin M."/>
            <person name="Barry K."/>
            <person name="Battaglia E."/>
            <person name="Bayram O."/>
            <person name="Benocci T."/>
            <person name="Braus-Stromeyer S.A."/>
            <person name="Caldana C."/>
            <person name="Canovas D."/>
            <person name="Cerqueira G.C."/>
            <person name="Chen F."/>
            <person name="Chen W."/>
            <person name="Choi C."/>
            <person name="Clum A."/>
            <person name="Dos Santos R.A."/>
            <person name="Damasio A.R."/>
            <person name="Diallinas G."/>
            <person name="Emri T."/>
            <person name="Fekete E."/>
            <person name="Flipphi M."/>
            <person name="Freyberg S."/>
            <person name="Gallo A."/>
            <person name="Gournas C."/>
            <person name="Habgood R."/>
            <person name="Hainaut M."/>
            <person name="Harispe M.L."/>
            <person name="Henrissat B."/>
            <person name="Hilden K.S."/>
            <person name="Hope R."/>
            <person name="Hossain A."/>
            <person name="Karabika E."/>
            <person name="Karaffa L."/>
            <person name="Karanyi Z."/>
            <person name="Krasevec N."/>
            <person name="Kuo A."/>
            <person name="Kusch H."/>
            <person name="LaButti K."/>
            <person name="Lagendijk E.L."/>
            <person name="Lapidus A."/>
            <person name="Levasseur A."/>
            <person name="Lindquist E."/>
            <person name="Lipzen A."/>
            <person name="Logrieco A.F."/>
            <person name="MacCabe A."/>
            <person name="Maekelae M.R."/>
            <person name="Malavazi I."/>
            <person name="Melin P."/>
            <person name="Meyer V."/>
            <person name="Mielnichuk N."/>
            <person name="Miskei M."/>
            <person name="Molnar A.P."/>
            <person name="Mule G."/>
            <person name="Ngan C.Y."/>
            <person name="Orejas M."/>
            <person name="Orosz E."/>
            <person name="Ouedraogo J.P."/>
            <person name="Overkamp K.M."/>
            <person name="Park H.-S."/>
            <person name="Perrone G."/>
            <person name="Piumi F."/>
            <person name="Punt P.J."/>
            <person name="Ram A.F."/>
            <person name="Ramon A."/>
            <person name="Rauscher S."/>
            <person name="Record E."/>
            <person name="Riano-Pachon D.M."/>
            <person name="Robert V."/>
            <person name="Roehrig J."/>
            <person name="Ruller R."/>
            <person name="Salamov A."/>
            <person name="Salih N.S."/>
            <person name="Samson R.A."/>
            <person name="Sandor E."/>
            <person name="Sanguinetti M."/>
            <person name="Schuetze T."/>
            <person name="Sepcic K."/>
            <person name="Shelest E."/>
            <person name="Sherlock G."/>
            <person name="Sophianopoulou V."/>
            <person name="Squina F.M."/>
            <person name="Sun H."/>
            <person name="Susca A."/>
            <person name="Todd R.B."/>
            <person name="Tsang A."/>
            <person name="Unkles S.E."/>
            <person name="van de Wiele N."/>
            <person name="van Rossen-Uffink D."/>
            <person name="Oliveira J.V."/>
            <person name="Vesth T.C."/>
            <person name="Visser J."/>
            <person name="Yu J.-H."/>
            <person name="Zhou M."/>
            <person name="Andersen M.R."/>
            <person name="Archer D.B."/>
            <person name="Baker S.E."/>
            <person name="Benoit I."/>
            <person name="Brakhage A.A."/>
            <person name="Braus G.H."/>
            <person name="Fischer R."/>
            <person name="Frisvad J.C."/>
            <person name="Goldman G.H."/>
            <person name="Houbraken J."/>
            <person name="Oakley B."/>
            <person name="Pocsi I."/>
            <person name="Scazzocchio C."/>
            <person name="Seiboth B."/>
            <person name="vanKuyk P.A."/>
            <person name="Wortman J."/>
            <person name="Dyer P.S."/>
            <person name="Grigoriev I.V."/>
        </authorList>
    </citation>
    <scope>NUCLEOTIDE SEQUENCE [LARGE SCALE GENOMIC DNA]</scope>
    <source>
        <strain evidence="4">CBS 101740 / IMI 381727 / IBT 21946</strain>
    </source>
</reference>
<evidence type="ECO:0000313" key="3">
    <source>
        <dbReference type="EMBL" id="OJJ73152.1"/>
    </source>
</evidence>
<dbReference type="EMBL" id="KV878682">
    <property type="protein sequence ID" value="OJJ73152.1"/>
    <property type="molecule type" value="Genomic_DNA"/>
</dbReference>
<dbReference type="Gene3D" id="3.40.50.2000">
    <property type="entry name" value="Glycogen Phosphorylase B"/>
    <property type="match status" value="2"/>
</dbReference>
<sequence>MTINTESTASEERTPKPLIVIACASIIGHILPLLPHATELTKQGFDVSFICGSEFEMPIRKTGATFYPLEKAYSREQVDYVNTISDLSARIIWSMKTFFIDVTASRMKSLQAVLELLREMYPDREVILIQELCYMGTWPFLLGAPLPKGYAQFPKTLTFSTTPLLVSSVDTPPFMSGLPPDSSDEGRARNAAMYAAEKPLYDELADYANSVYASLGATVKVHQRIFDLWSTGHNILLQPCSPSLEYPRSDLSPKVRFIGGTPRREIDPSTPLPAWWGELETNKQATNPKKVVFVTQGTIRTYYRELIIPAMQAFANRPDVMVISALGVNGAVLDDDFEVPDNAKVIDYLSYDAVLPYVDVFVTNGGYGSFMHGVMNGVPMVLAGTVQDKGEVCMRGEWAGIGINLRTDTPSAETIRESVERILGDPKYKARSLVIQRENEELDCVGSLQRYMLEDE</sequence>
<name>A0A1L9UNA8_ASPBC</name>
<dbReference type="PANTHER" id="PTHR21015:SF22">
    <property type="entry name" value="GLYCOSYLTRANSFERASE"/>
    <property type="match status" value="1"/>
</dbReference>
<dbReference type="OrthoDB" id="5835829at2759"/>
<dbReference type="VEuPathDB" id="FungiDB:ASPBRDRAFT_121320"/>
<dbReference type="GO" id="GO:0016758">
    <property type="term" value="F:hexosyltransferase activity"/>
    <property type="evidence" value="ECO:0007669"/>
    <property type="project" value="UniProtKB-ARBA"/>
</dbReference>
<dbReference type="Proteomes" id="UP000184499">
    <property type="component" value="Unassembled WGS sequence"/>
</dbReference>
<dbReference type="InterPro" id="IPR010610">
    <property type="entry name" value="EryCIII-like_C"/>
</dbReference>
<proteinExistence type="predicted"/>
<organism evidence="3 4">
    <name type="scientific">Aspergillus brasiliensis (strain CBS 101740 / IMI 381727 / IBT 21946)</name>
    <dbReference type="NCBI Taxonomy" id="767769"/>
    <lineage>
        <taxon>Eukaryota</taxon>
        <taxon>Fungi</taxon>
        <taxon>Dikarya</taxon>
        <taxon>Ascomycota</taxon>
        <taxon>Pezizomycotina</taxon>
        <taxon>Eurotiomycetes</taxon>
        <taxon>Eurotiomycetidae</taxon>
        <taxon>Eurotiales</taxon>
        <taxon>Aspergillaceae</taxon>
        <taxon>Aspergillus</taxon>
        <taxon>Aspergillus subgen. Circumdati</taxon>
    </lineage>
</organism>
<feature type="domain" description="Erythromycin biosynthesis protein CIII-like C-terminal" evidence="2">
    <location>
        <begin position="334"/>
        <end position="439"/>
    </location>
</feature>
<dbReference type="GeneID" id="93569906"/>
<keyword evidence="4" id="KW-1185">Reference proteome</keyword>
<dbReference type="RefSeq" id="XP_067480400.1">
    <property type="nucleotide sequence ID" value="XM_067617418.1"/>
</dbReference>
<dbReference type="InterPro" id="IPR002213">
    <property type="entry name" value="UDP_glucos_trans"/>
</dbReference>
<dbReference type="CDD" id="cd03784">
    <property type="entry name" value="GT1_Gtf-like"/>
    <property type="match status" value="1"/>
</dbReference>
<dbReference type="STRING" id="767769.A0A1L9UNA8"/>
<dbReference type="PANTHER" id="PTHR21015">
    <property type="entry name" value="UDP-N-ACETYLGLUCOSAMINE--N-ACETYLMURAMYL-(PENTAPEPTIDE) PYROPHOSPHORYL-UNDECAPRENOL N-ACETYLGLUCOSAMINE TRANSFERASE 1"/>
    <property type="match status" value="1"/>
</dbReference>
<protein>
    <recommendedName>
        <fullName evidence="2">Erythromycin biosynthesis protein CIII-like C-terminal domain-containing protein</fullName>
    </recommendedName>
</protein>
<dbReference type="Pfam" id="PF06722">
    <property type="entry name" value="EryCIII-like_C"/>
    <property type="match status" value="1"/>
</dbReference>